<evidence type="ECO:0000256" key="7">
    <source>
        <dbReference type="ARBA" id="ARBA00023027"/>
    </source>
</evidence>
<sequence length="476" mass="51637">MAEQYDLVVIGAGPGGYTAAIKAAQMGLKTVIVEKNRLGGTCVNQGCIPTKSLLYASNLFRMMQNSDEFGVSAEGIAFDFNKMQHYKRESVRRYRDGIEEKFQELGLKLVSGRATLRRDRTVEVELNEGGREYYQGANVIIAIGAKPIKNSIPGIDLKGVWDSDRLLAAENWNFDRLVIMGGGVISVEMATIFNNLCSRVTIVEKQRHLMAPMDEVMAKQLERELREQGIEVYCGATVTEIQEEGNSLCCTVTPEEEGEPFQIHGCQVLSAIGRRPDLSGLCGPDVILETKNGKISVSKDFETNIPGVYAIGDVAAKIQLAHVAAAQATYVVERIAGKPQSVKLEVVPSGMFVSLPIVPSCIYTNPEIATVGITEATAKANGLKVRCGHCSMRDNGQSIISGEKHGFIRLVFEAYSNGIIGAQLMCPRATDMIGEIATAIANGLTAEQMSFAMRAQPTYNEGIGAAIEDAMRSEPQ</sequence>
<dbReference type="PROSITE" id="PS00076">
    <property type="entry name" value="PYRIDINE_REDOX_1"/>
    <property type="match status" value="1"/>
</dbReference>
<evidence type="ECO:0000313" key="16">
    <source>
        <dbReference type="EMBL" id="HJC67362.1"/>
    </source>
</evidence>
<dbReference type="Pfam" id="PF02852">
    <property type="entry name" value="Pyr_redox_dim"/>
    <property type="match status" value="1"/>
</dbReference>
<dbReference type="InterPro" id="IPR001100">
    <property type="entry name" value="Pyr_nuc-diS_OxRdtase"/>
</dbReference>
<comment type="miscellaneous">
    <text evidence="13">The active site is a redox-active disulfide bond.</text>
</comment>
<comment type="cofactor">
    <cofactor evidence="11 13">
        <name>FAD</name>
        <dbReference type="ChEBI" id="CHEBI:57692"/>
    </cofactor>
    <text evidence="11 13">Binds 1 FAD per subunit.</text>
</comment>
<organism evidence="16 17">
    <name type="scientific">Candidatus Enterocloster excrementigallinarum</name>
    <dbReference type="NCBI Taxonomy" id="2838558"/>
    <lineage>
        <taxon>Bacteria</taxon>
        <taxon>Bacillati</taxon>
        <taxon>Bacillota</taxon>
        <taxon>Clostridia</taxon>
        <taxon>Lachnospirales</taxon>
        <taxon>Lachnospiraceae</taxon>
        <taxon>Enterocloster</taxon>
    </lineage>
</organism>
<dbReference type="Gene3D" id="3.30.390.30">
    <property type="match status" value="1"/>
</dbReference>
<evidence type="ECO:0000256" key="4">
    <source>
        <dbReference type="ARBA" id="ARBA00022630"/>
    </source>
</evidence>
<dbReference type="PANTHER" id="PTHR22912">
    <property type="entry name" value="DISULFIDE OXIDOREDUCTASE"/>
    <property type="match status" value="1"/>
</dbReference>
<feature type="binding site" evidence="11">
    <location>
        <begin position="181"/>
        <end position="188"/>
    </location>
    <ligand>
        <name>NAD(+)</name>
        <dbReference type="ChEBI" id="CHEBI:57540"/>
    </ligand>
</feature>
<proteinExistence type="inferred from homology"/>
<keyword evidence="4 13" id="KW-0285">Flavoprotein</keyword>
<dbReference type="InterPro" id="IPR004099">
    <property type="entry name" value="Pyr_nucl-diS_OxRdtase_dimer"/>
</dbReference>
<dbReference type="InterPro" id="IPR050151">
    <property type="entry name" value="Class-I_Pyr_Nuc-Dis_Oxidored"/>
</dbReference>
<protein>
    <recommendedName>
        <fullName evidence="3 13">Dihydrolipoyl dehydrogenase</fullName>
        <ecNumber evidence="2 13">1.8.1.4</ecNumber>
    </recommendedName>
</protein>
<dbReference type="GO" id="GO:0050660">
    <property type="term" value="F:flavin adenine dinucleotide binding"/>
    <property type="evidence" value="ECO:0007669"/>
    <property type="project" value="InterPro"/>
</dbReference>
<evidence type="ECO:0000313" key="17">
    <source>
        <dbReference type="Proteomes" id="UP000823863"/>
    </source>
</evidence>
<comment type="catalytic activity">
    <reaction evidence="10 13">
        <text>N(6)-[(R)-dihydrolipoyl]-L-lysyl-[protein] + NAD(+) = N(6)-[(R)-lipoyl]-L-lysyl-[protein] + NADH + H(+)</text>
        <dbReference type="Rhea" id="RHEA:15045"/>
        <dbReference type="Rhea" id="RHEA-COMP:10474"/>
        <dbReference type="Rhea" id="RHEA-COMP:10475"/>
        <dbReference type="ChEBI" id="CHEBI:15378"/>
        <dbReference type="ChEBI" id="CHEBI:57540"/>
        <dbReference type="ChEBI" id="CHEBI:57945"/>
        <dbReference type="ChEBI" id="CHEBI:83099"/>
        <dbReference type="ChEBI" id="CHEBI:83100"/>
        <dbReference type="EC" id="1.8.1.4"/>
    </reaction>
</comment>
<feature type="binding site" evidence="11">
    <location>
        <position position="273"/>
    </location>
    <ligand>
        <name>NAD(+)</name>
        <dbReference type="ChEBI" id="CHEBI:57540"/>
    </ligand>
</feature>
<dbReference type="PRINTS" id="PR00368">
    <property type="entry name" value="FADPNR"/>
</dbReference>
<dbReference type="InterPro" id="IPR023753">
    <property type="entry name" value="FAD/NAD-binding_dom"/>
</dbReference>
<dbReference type="NCBIfam" id="TIGR01350">
    <property type="entry name" value="lipoamide_DH"/>
    <property type="match status" value="1"/>
</dbReference>
<dbReference type="FunFam" id="3.30.390.30:FF:000001">
    <property type="entry name" value="Dihydrolipoyl dehydrogenase"/>
    <property type="match status" value="1"/>
</dbReference>
<comment type="caution">
    <text evidence="16">The sequence shown here is derived from an EMBL/GenBank/DDBJ whole genome shotgun (WGS) entry which is preliminary data.</text>
</comment>
<evidence type="ECO:0000256" key="2">
    <source>
        <dbReference type="ARBA" id="ARBA00012608"/>
    </source>
</evidence>
<reference evidence="16" key="2">
    <citation type="submission" date="2021-04" db="EMBL/GenBank/DDBJ databases">
        <authorList>
            <person name="Gilroy R."/>
        </authorList>
    </citation>
    <scope>NUCLEOTIDE SEQUENCE</scope>
    <source>
        <strain evidence="16">CHK198-12963</strain>
    </source>
</reference>
<evidence type="ECO:0000256" key="12">
    <source>
        <dbReference type="PIRSR" id="PIRSR000350-4"/>
    </source>
</evidence>
<dbReference type="EC" id="1.8.1.4" evidence="2 13"/>
<dbReference type="PIRSF" id="PIRSF000350">
    <property type="entry name" value="Mercury_reductase_MerA"/>
    <property type="match status" value="1"/>
</dbReference>
<evidence type="ECO:0000256" key="9">
    <source>
        <dbReference type="ARBA" id="ARBA00023284"/>
    </source>
</evidence>
<evidence type="ECO:0000256" key="13">
    <source>
        <dbReference type="RuleBase" id="RU003692"/>
    </source>
</evidence>
<dbReference type="PANTHER" id="PTHR22912:SF151">
    <property type="entry name" value="DIHYDROLIPOYL DEHYDROGENASE, MITOCHONDRIAL"/>
    <property type="match status" value="1"/>
</dbReference>
<evidence type="ECO:0000256" key="3">
    <source>
        <dbReference type="ARBA" id="ARBA00016961"/>
    </source>
</evidence>
<evidence type="ECO:0000256" key="8">
    <source>
        <dbReference type="ARBA" id="ARBA00023157"/>
    </source>
</evidence>
<dbReference type="PRINTS" id="PR00411">
    <property type="entry name" value="PNDRDTASEI"/>
</dbReference>
<feature type="binding site" evidence="11">
    <location>
        <position position="51"/>
    </location>
    <ligand>
        <name>FAD</name>
        <dbReference type="ChEBI" id="CHEBI:57692"/>
    </ligand>
</feature>
<evidence type="ECO:0000256" key="10">
    <source>
        <dbReference type="ARBA" id="ARBA00049187"/>
    </source>
</evidence>
<dbReference type="SUPFAM" id="SSF55424">
    <property type="entry name" value="FAD/NAD-linked reductases, dimerisation (C-terminal) domain"/>
    <property type="match status" value="1"/>
</dbReference>
<evidence type="ECO:0000256" key="5">
    <source>
        <dbReference type="ARBA" id="ARBA00022827"/>
    </source>
</evidence>
<gene>
    <name evidence="16" type="primary">lpdA</name>
    <name evidence="16" type="ORF">H9931_11745</name>
</gene>
<dbReference type="GO" id="GO:0005737">
    <property type="term" value="C:cytoplasm"/>
    <property type="evidence" value="ECO:0007669"/>
    <property type="project" value="UniProtKB-ARBA"/>
</dbReference>
<feature type="binding site" evidence="11">
    <location>
        <position position="204"/>
    </location>
    <ligand>
        <name>NAD(+)</name>
        <dbReference type="ChEBI" id="CHEBI:57540"/>
    </ligand>
</feature>
<keyword evidence="11" id="KW-0547">Nucleotide-binding</keyword>
<dbReference type="InterPro" id="IPR036188">
    <property type="entry name" value="FAD/NAD-bd_sf"/>
</dbReference>
<evidence type="ECO:0000259" key="15">
    <source>
        <dbReference type="Pfam" id="PF07992"/>
    </source>
</evidence>
<keyword evidence="6 13" id="KW-0560">Oxidoreductase</keyword>
<evidence type="ECO:0000256" key="1">
    <source>
        <dbReference type="ARBA" id="ARBA00007532"/>
    </source>
</evidence>
<accession>A0A9D2TG81</accession>
<dbReference type="Proteomes" id="UP000823863">
    <property type="component" value="Unassembled WGS sequence"/>
</dbReference>
<dbReference type="GO" id="GO:0004148">
    <property type="term" value="F:dihydrolipoyl dehydrogenase (NADH) activity"/>
    <property type="evidence" value="ECO:0007669"/>
    <property type="project" value="UniProtKB-EC"/>
</dbReference>
<dbReference type="InterPro" id="IPR016156">
    <property type="entry name" value="FAD/NAD-linked_Rdtase_dimer_sf"/>
</dbReference>
<evidence type="ECO:0000259" key="14">
    <source>
        <dbReference type="Pfam" id="PF02852"/>
    </source>
</evidence>
<dbReference type="GO" id="GO:0006103">
    <property type="term" value="P:2-oxoglutarate metabolic process"/>
    <property type="evidence" value="ECO:0007669"/>
    <property type="project" value="TreeGrafter"/>
</dbReference>
<keyword evidence="9 13" id="KW-0676">Redox-active center</keyword>
<reference evidence="16" key="1">
    <citation type="journal article" date="2021" name="PeerJ">
        <title>Extensive microbial diversity within the chicken gut microbiome revealed by metagenomics and culture.</title>
        <authorList>
            <person name="Gilroy R."/>
            <person name="Ravi A."/>
            <person name="Getino M."/>
            <person name="Pursley I."/>
            <person name="Horton D.L."/>
            <person name="Alikhan N.F."/>
            <person name="Baker D."/>
            <person name="Gharbi K."/>
            <person name="Hall N."/>
            <person name="Watson M."/>
            <person name="Adriaenssens E.M."/>
            <person name="Foster-Nyarko E."/>
            <person name="Jarju S."/>
            <person name="Secka A."/>
            <person name="Antonio M."/>
            <person name="Oren A."/>
            <person name="Chaudhuri R.R."/>
            <person name="La Ragione R."/>
            <person name="Hildebrand F."/>
            <person name="Pallen M.J."/>
        </authorList>
    </citation>
    <scope>NUCLEOTIDE SEQUENCE</scope>
    <source>
        <strain evidence="16">CHK198-12963</strain>
    </source>
</reference>
<dbReference type="EMBL" id="DWWB01000067">
    <property type="protein sequence ID" value="HJC67362.1"/>
    <property type="molecule type" value="Genomic_DNA"/>
</dbReference>
<dbReference type="InterPro" id="IPR012999">
    <property type="entry name" value="Pyr_OxRdtase_I_AS"/>
</dbReference>
<dbReference type="SUPFAM" id="SSF51905">
    <property type="entry name" value="FAD/NAD(P)-binding domain"/>
    <property type="match status" value="1"/>
</dbReference>
<dbReference type="AlphaFoldDB" id="A0A9D2TG81"/>
<name>A0A9D2TG81_9FIRM</name>
<evidence type="ECO:0000256" key="11">
    <source>
        <dbReference type="PIRSR" id="PIRSR000350-3"/>
    </source>
</evidence>
<comment type="similarity">
    <text evidence="1 13">Belongs to the class-I pyridine nucleotide-disulfide oxidoreductase family.</text>
</comment>
<dbReference type="Pfam" id="PF07992">
    <property type="entry name" value="Pyr_redox_2"/>
    <property type="match status" value="1"/>
</dbReference>
<keyword evidence="5 11" id="KW-0274">FAD</keyword>
<feature type="disulfide bond" description="Redox-active" evidence="12">
    <location>
        <begin position="42"/>
        <end position="47"/>
    </location>
</feature>
<evidence type="ECO:0000256" key="6">
    <source>
        <dbReference type="ARBA" id="ARBA00023002"/>
    </source>
</evidence>
<keyword evidence="8" id="KW-1015">Disulfide bond</keyword>
<feature type="domain" description="Pyridine nucleotide-disulphide oxidoreductase dimerisation" evidence="14">
    <location>
        <begin position="358"/>
        <end position="465"/>
    </location>
</feature>
<dbReference type="InterPro" id="IPR006258">
    <property type="entry name" value="Lipoamide_DH"/>
</dbReference>
<feature type="domain" description="FAD/NAD(P)-binding" evidence="15">
    <location>
        <begin position="5"/>
        <end position="328"/>
    </location>
</feature>
<dbReference type="Gene3D" id="3.50.50.60">
    <property type="entry name" value="FAD/NAD(P)-binding domain"/>
    <property type="match status" value="2"/>
</dbReference>
<feature type="binding site" evidence="11">
    <location>
        <position position="313"/>
    </location>
    <ligand>
        <name>FAD</name>
        <dbReference type="ChEBI" id="CHEBI:57692"/>
    </ligand>
</feature>
<keyword evidence="7 11" id="KW-0520">NAD</keyword>